<accession>A0A0U4IHT9</accession>
<evidence type="ECO:0000313" key="3">
    <source>
        <dbReference type="Proteomes" id="UP000221715"/>
    </source>
</evidence>
<feature type="domain" description="SGNH hydrolase-type esterase" evidence="1">
    <location>
        <begin position="220"/>
        <end position="396"/>
    </location>
</feature>
<protein>
    <submittedName>
        <fullName evidence="2">Minor tail protein</fullName>
    </submittedName>
</protein>
<dbReference type="PANTHER" id="PTHR43784:SF2">
    <property type="entry name" value="GDSL-LIKE LIPASE_ACYLHYDROLASE, PUTATIVE (AFU_ORTHOLOGUE AFUA_2G00820)-RELATED"/>
    <property type="match status" value="1"/>
</dbReference>
<organism evidence="2 3">
    <name type="scientific">Gordonia phage Howe</name>
    <dbReference type="NCBI Taxonomy" id="1777061"/>
    <lineage>
        <taxon>Viruses</taxon>
        <taxon>Duplodnaviria</taxon>
        <taxon>Heunggongvirae</taxon>
        <taxon>Uroviricota</taxon>
        <taxon>Caudoviricetes</taxon>
        <taxon>Howevirus</taxon>
        <taxon>Howevirus howe</taxon>
    </lineage>
</organism>
<evidence type="ECO:0000259" key="1">
    <source>
        <dbReference type="Pfam" id="PF13472"/>
    </source>
</evidence>
<dbReference type="PANTHER" id="PTHR43784">
    <property type="entry name" value="GDSL-LIKE LIPASE/ACYLHYDROLASE, PUTATIVE (AFU_ORTHOLOGUE AFUA_2G00820)-RELATED"/>
    <property type="match status" value="1"/>
</dbReference>
<dbReference type="KEGG" id="vg:77930744"/>
<dbReference type="Proteomes" id="UP000221715">
    <property type="component" value="Genome"/>
</dbReference>
<dbReference type="Gene3D" id="3.40.50.1110">
    <property type="entry name" value="SGNH hydrolase"/>
    <property type="match status" value="1"/>
</dbReference>
<keyword evidence="3" id="KW-1185">Reference proteome</keyword>
<dbReference type="RefSeq" id="YP_010654890.1">
    <property type="nucleotide sequence ID" value="NC_070817.1"/>
</dbReference>
<dbReference type="InterPro" id="IPR013830">
    <property type="entry name" value="SGNH_hydro"/>
</dbReference>
<dbReference type="InterPro" id="IPR053140">
    <property type="entry name" value="GDSL_Rv0518-like"/>
</dbReference>
<dbReference type="EMBL" id="KU252585">
    <property type="protein sequence ID" value="ALY07663.1"/>
    <property type="molecule type" value="Genomic_DNA"/>
</dbReference>
<dbReference type="InterPro" id="IPR036514">
    <property type="entry name" value="SGNH_hydro_sf"/>
</dbReference>
<sequence>MARFPTLGNGDKIRDKHLPTRLDTSALNTAYAAPVGVGLKTGAFTVAAGGGQTPSGSLGVSPNHANIVNTVRLPVTTTRWRLHVRNYNIRDSTAYPGQVSFTGVWLSQFTDVDTGWDGKAKAAPVQAMSAWTATDLSTEYVGPWVTATNLQFQKNANHQLSFGYQAAAGVSVGRGYAGMFYTGNQADASSQGVTRNPSESSVFDIWIEYEAYTDAPLGLVIGDSLTVGRRAANDAGLGMLSSWPVAHSLRTRSLNNNVSLSGGTLDIWASAASFKMSRWSSIPWDYVVIALGTNNIDNGDDLATIKTKYAATVAAARTAYPTAKIYVATIPPRTYSGDNAAKHVIRNAFNEWIQSLPFGVHGCFRLDQGLASPTDANALAAAVDCGDGTHMKTIGSQIMDKAIPGRI</sequence>
<dbReference type="Pfam" id="PF13472">
    <property type="entry name" value="Lipase_GDSL_2"/>
    <property type="match status" value="1"/>
</dbReference>
<dbReference type="SUPFAM" id="SSF52266">
    <property type="entry name" value="SGNH hydrolase"/>
    <property type="match status" value="1"/>
</dbReference>
<gene>
    <name evidence="2" type="primary">29</name>
    <name evidence="2" type="ORF">PBI_HOWE_29</name>
</gene>
<dbReference type="GeneID" id="77930744"/>
<evidence type="ECO:0000313" key="2">
    <source>
        <dbReference type="EMBL" id="ALY07663.1"/>
    </source>
</evidence>
<proteinExistence type="predicted"/>
<name>A0A0U4IHT9_9CAUD</name>
<reference evidence="2 3" key="1">
    <citation type="submission" date="2015-12" db="EMBL/GenBank/DDBJ databases">
        <authorList>
            <person name="Pope W.H."/>
            <person name="Montgomery M.T."/>
            <person name="Garlena R.A."/>
            <person name="Russell D.A."/>
            <person name="Jacobs-Sera D."/>
            <person name="Hendrix R.W."/>
            <person name="Hatfull G.F."/>
        </authorList>
    </citation>
    <scope>NUCLEOTIDE SEQUENCE [LARGE SCALE GENOMIC DNA]</scope>
</reference>